<protein>
    <submittedName>
        <fullName evidence="1">Uncharacterized protein</fullName>
    </submittedName>
</protein>
<reference evidence="1 2" key="1">
    <citation type="submission" date="2018-06" db="EMBL/GenBank/DDBJ databases">
        <title>Sphaerisporangium craniellae sp. nov., isolated from a marine sponge in the South China Sea.</title>
        <authorList>
            <person name="Li L."/>
        </authorList>
    </citation>
    <scope>NUCLEOTIDE SEQUENCE [LARGE SCALE GENOMIC DNA]</scope>
    <source>
        <strain evidence="1 2">CCTCC AA 208026</strain>
    </source>
</reference>
<dbReference type="AlphaFoldDB" id="A0A367FSC0"/>
<evidence type="ECO:0000313" key="1">
    <source>
        <dbReference type="EMBL" id="RCG33124.1"/>
    </source>
</evidence>
<keyword evidence="2" id="KW-1185">Reference proteome</keyword>
<accession>A0A367FSC0</accession>
<dbReference type="EMBL" id="QOIL01000001">
    <property type="protein sequence ID" value="RCG33124.1"/>
    <property type="molecule type" value="Genomic_DNA"/>
</dbReference>
<gene>
    <name evidence="1" type="ORF">DQ384_01385</name>
</gene>
<dbReference type="OrthoDB" id="3543273at2"/>
<name>A0A367FSC0_9ACTN</name>
<comment type="caution">
    <text evidence="1">The sequence shown here is derived from an EMBL/GenBank/DDBJ whole genome shotgun (WGS) entry which is preliminary data.</text>
</comment>
<sequence>MGRKAHIDREELRRLVATGRSNAELAAHFGVTESGILQAKRTAGLAKPMLDHGRALPWKLNRVHNQTGPATNLRNLSAIAQGAHVPQAKVNTALRWARRLAESGLDVGYSYEDGFYERPVEGTSHIEAVLNEALRALGESGSGTTTKPSDAQ</sequence>
<organism evidence="1 2">
    <name type="scientific">Sphaerisporangium album</name>
    <dbReference type="NCBI Taxonomy" id="509200"/>
    <lineage>
        <taxon>Bacteria</taxon>
        <taxon>Bacillati</taxon>
        <taxon>Actinomycetota</taxon>
        <taxon>Actinomycetes</taxon>
        <taxon>Streptosporangiales</taxon>
        <taxon>Streptosporangiaceae</taxon>
        <taxon>Sphaerisporangium</taxon>
    </lineage>
</organism>
<dbReference type="Proteomes" id="UP000253094">
    <property type="component" value="Unassembled WGS sequence"/>
</dbReference>
<evidence type="ECO:0000313" key="2">
    <source>
        <dbReference type="Proteomes" id="UP000253094"/>
    </source>
</evidence>
<proteinExistence type="predicted"/>